<gene>
    <name evidence="2" type="primary">LOC130471788</name>
</gene>
<evidence type="ECO:0000313" key="1">
    <source>
        <dbReference type="Proteomes" id="UP000813463"/>
    </source>
</evidence>
<sequence length="100" mass="11538">MPVRRLEECQSDGILRSRRRPGQTWKGVIESDMSLLGLRKYLGMVVWELDVPARTASKASLNIYHDLMGSCYMSHKTEHVYFGTFMGSKQVLCIVHHQRL</sequence>
<dbReference type="GeneID" id="130471788"/>
<organism evidence="1 2">
    <name type="scientific">Spinacia oleracea</name>
    <name type="common">Spinach</name>
    <dbReference type="NCBI Taxonomy" id="3562"/>
    <lineage>
        <taxon>Eukaryota</taxon>
        <taxon>Viridiplantae</taxon>
        <taxon>Streptophyta</taxon>
        <taxon>Embryophyta</taxon>
        <taxon>Tracheophyta</taxon>
        <taxon>Spermatophyta</taxon>
        <taxon>Magnoliopsida</taxon>
        <taxon>eudicotyledons</taxon>
        <taxon>Gunneridae</taxon>
        <taxon>Pentapetalae</taxon>
        <taxon>Caryophyllales</taxon>
        <taxon>Chenopodiaceae</taxon>
        <taxon>Chenopodioideae</taxon>
        <taxon>Anserineae</taxon>
        <taxon>Spinacia</taxon>
    </lineage>
</organism>
<dbReference type="RefSeq" id="XP_056698069.1">
    <property type="nucleotide sequence ID" value="XM_056842091.1"/>
</dbReference>
<reference evidence="1" key="1">
    <citation type="journal article" date="2021" name="Nat. Commun.">
        <title>Genomic analyses provide insights into spinach domestication and the genetic basis of agronomic traits.</title>
        <authorList>
            <person name="Cai X."/>
            <person name="Sun X."/>
            <person name="Xu C."/>
            <person name="Sun H."/>
            <person name="Wang X."/>
            <person name="Ge C."/>
            <person name="Zhang Z."/>
            <person name="Wang Q."/>
            <person name="Fei Z."/>
            <person name="Jiao C."/>
            <person name="Wang Q."/>
        </authorList>
    </citation>
    <scope>NUCLEOTIDE SEQUENCE [LARGE SCALE GENOMIC DNA]</scope>
    <source>
        <strain evidence="1">cv. Varoflay</strain>
    </source>
</reference>
<protein>
    <submittedName>
        <fullName evidence="2">Uncharacterized protein</fullName>
    </submittedName>
</protein>
<dbReference type="Proteomes" id="UP000813463">
    <property type="component" value="Chromosome 1"/>
</dbReference>
<evidence type="ECO:0000313" key="2">
    <source>
        <dbReference type="RefSeq" id="XP_056698069.1"/>
    </source>
</evidence>
<reference evidence="2" key="2">
    <citation type="submission" date="2025-08" db="UniProtKB">
        <authorList>
            <consortium name="RefSeq"/>
        </authorList>
    </citation>
    <scope>IDENTIFICATION</scope>
    <source>
        <tissue evidence="2">Leaf</tissue>
    </source>
</reference>
<keyword evidence="1" id="KW-1185">Reference proteome</keyword>
<proteinExistence type="predicted"/>
<name>A0ABM3RR27_SPIOL</name>
<accession>A0ABM3RR27</accession>